<dbReference type="RefSeq" id="WP_157738054.1">
    <property type="nucleotide sequence ID" value="NZ_AP017312.1"/>
</dbReference>
<dbReference type="EMBL" id="AP017312">
    <property type="protein sequence ID" value="BAU29446.1"/>
    <property type="molecule type" value="Genomic_DNA"/>
</dbReference>
<dbReference type="InterPro" id="IPR014729">
    <property type="entry name" value="Rossmann-like_a/b/a_fold"/>
</dbReference>
<dbReference type="InterPro" id="IPR003848">
    <property type="entry name" value="DUF218"/>
</dbReference>
<dbReference type="Pfam" id="PF02698">
    <property type="entry name" value="DUF218"/>
    <property type="match status" value="1"/>
</dbReference>
<dbReference type="AlphaFoldDB" id="A0A0U5BCW1"/>
<organism evidence="2 3">
    <name type="scientific">Aneurinibacillus soli</name>
    <dbReference type="NCBI Taxonomy" id="1500254"/>
    <lineage>
        <taxon>Bacteria</taxon>
        <taxon>Bacillati</taxon>
        <taxon>Bacillota</taxon>
        <taxon>Bacilli</taxon>
        <taxon>Bacillales</taxon>
        <taxon>Paenibacillaceae</taxon>
        <taxon>Aneurinibacillus group</taxon>
        <taxon>Aneurinibacillus</taxon>
    </lineage>
</organism>
<dbReference type="PANTHER" id="PTHR30336:SF20">
    <property type="entry name" value="DUF218 DOMAIN-CONTAINING PROTEIN"/>
    <property type="match status" value="1"/>
</dbReference>
<keyword evidence="3" id="KW-1185">Reference proteome</keyword>
<proteinExistence type="predicted"/>
<dbReference type="KEGG" id="asoc:CB4_03646"/>
<dbReference type="Proteomes" id="UP000217696">
    <property type="component" value="Chromosome"/>
</dbReference>
<name>A0A0U5BCW1_9BACL</name>
<sequence>MTKRKKGAAAIVVLLLILWLSYEPILEGAARYLVYPDNRQKSDVIVLLGGEQDGQRTRKAAELYKEGIAPLIIVSSGGQLSWRTTESREMVALLLELGIPAHAISKEEKSLSTYENALYTKELLQKSGRSVKRLTLVTDDWHTRRAVYVFQHVFAHTGIEIASVGSHQLRTVHFKKWWLDHESLQVIASEWARMLVYYVKY</sequence>
<evidence type="ECO:0000259" key="1">
    <source>
        <dbReference type="Pfam" id="PF02698"/>
    </source>
</evidence>
<protein>
    <recommendedName>
        <fullName evidence="1">DUF218 domain-containing protein</fullName>
    </recommendedName>
</protein>
<dbReference type="InterPro" id="IPR051599">
    <property type="entry name" value="Cell_Envelope_Assoc"/>
</dbReference>
<dbReference type="Gene3D" id="3.40.50.620">
    <property type="entry name" value="HUPs"/>
    <property type="match status" value="1"/>
</dbReference>
<dbReference type="CDD" id="cd06259">
    <property type="entry name" value="YdcF-like"/>
    <property type="match status" value="1"/>
</dbReference>
<dbReference type="GO" id="GO:0005886">
    <property type="term" value="C:plasma membrane"/>
    <property type="evidence" value="ECO:0007669"/>
    <property type="project" value="TreeGrafter"/>
</dbReference>
<accession>A0A0U5BCW1</accession>
<dbReference type="PANTHER" id="PTHR30336">
    <property type="entry name" value="INNER MEMBRANE PROTEIN, PROBABLE PERMEASE"/>
    <property type="match status" value="1"/>
</dbReference>
<feature type="domain" description="DUF218" evidence="1">
    <location>
        <begin position="43"/>
        <end position="171"/>
    </location>
</feature>
<reference evidence="2 3" key="1">
    <citation type="submission" date="2015-12" db="EMBL/GenBank/DDBJ databases">
        <title>Genome sequence of Aneurinibacillus soli.</title>
        <authorList>
            <person name="Lee J.S."/>
            <person name="Lee K.C."/>
            <person name="Kim K.K."/>
            <person name="Lee B.W."/>
        </authorList>
    </citation>
    <scope>NUCLEOTIDE SEQUENCE [LARGE SCALE GENOMIC DNA]</scope>
    <source>
        <strain evidence="2 3">CB4</strain>
    </source>
</reference>
<evidence type="ECO:0000313" key="3">
    <source>
        <dbReference type="Proteomes" id="UP000217696"/>
    </source>
</evidence>
<evidence type="ECO:0000313" key="2">
    <source>
        <dbReference type="EMBL" id="BAU29446.1"/>
    </source>
</evidence>
<gene>
    <name evidence="2" type="ORF">CB4_03646</name>
</gene>